<feature type="repeat" description="WD" evidence="9">
    <location>
        <begin position="363"/>
        <end position="388"/>
    </location>
</feature>
<feature type="repeat" description="WD" evidence="9">
    <location>
        <begin position="429"/>
        <end position="468"/>
    </location>
</feature>
<dbReference type="GO" id="GO:0010992">
    <property type="term" value="P:ubiquitin recycling"/>
    <property type="evidence" value="ECO:0007669"/>
    <property type="project" value="TreeGrafter"/>
</dbReference>
<dbReference type="PROSITE" id="PS50082">
    <property type="entry name" value="WD_REPEATS_2"/>
    <property type="match status" value="7"/>
</dbReference>
<dbReference type="FunFam" id="1.20.1280.50:FF:000004">
    <property type="entry name" value="F-box/WD repeat-containing protein 7 isoform X1"/>
    <property type="match status" value="1"/>
</dbReference>
<dbReference type="GO" id="GO:0030162">
    <property type="term" value="P:regulation of proteolysis"/>
    <property type="evidence" value="ECO:0007669"/>
    <property type="project" value="UniProtKB-ARBA"/>
</dbReference>
<dbReference type="CDD" id="cd22133">
    <property type="entry name" value="F-box_FBXW7"/>
    <property type="match status" value="1"/>
</dbReference>
<sequence>MAECVNSELPKQDCTSPSPTETVCLDSLCAENNPGTSQNNLNQVISLDEDDDYDIEAVERIEKSNFLNELGLIKDCEDEDDDREENWEDCTDQDFSEDLVETFDEASSSEEISYSLSATPRSSQLKRSNSDSIERILRKRKLDVNNGFPCKKLPTESPTMSTNESSTSNSSVYSSTASSPSLSGGATTPGGRPRAIIPTKDNPPPLMAEWLARFVAWSNAERLMAVNELIARCEPTQVRHMMQVIEPQFQRDFISLLPKELALNVLAFLEPKDLLRAAQTCRSWRFLAEDNLLWKDKCRQAGIDEVPRKRGAARSPGPHMSPWKAAYMRQHAIEMNWRSKPIRPPKVLKGHDDHVITCLQFCGNRIVSGSDDNTLKVWSATTGKCLRTLVGHTGGVWSSQMSGSTIISGSTDRTLKVWDADTGVCIHTLYGHTSTVRCMHLHGKKVVSGSRDATLRVWDIETGNFLHVLVGHLAAVRCVQYDGRLVVSGAYDYMVKVWNPETEECLHTLQGHTNRVYSLQFDGVHVVSGSLDTSIRVWEVETGACKHTLMGHQSLTSGMELRNNILVSGNADSTVKVWDIVTGQCLQTLSGPYKHHSAVTCLQFNGRFVITSSDDGTVKLWDVKTGEFVRNLVALDSGGAGGVVWRIRANDTKLVCAVGSRNGTEETKLLVLDFDIDLNVTSIVSR</sequence>
<keyword evidence="7" id="KW-0539">Nucleus</keyword>
<dbReference type="GO" id="GO:0010721">
    <property type="term" value="P:negative regulation of cell development"/>
    <property type="evidence" value="ECO:0007669"/>
    <property type="project" value="UniProtKB-ARBA"/>
</dbReference>
<dbReference type="GO" id="GO:0005737">
    <property type="term" value="C:cytoplasm"/>
    <property type="evidence" value="ECO:0007669"/>
    <property type="project" value="TreeGrafter"/>
</dbReference>
<feature type="repeat" description="WD" evidence="9">
    <location>
        <begin position="592"/>
        <end position="631"/>
    </location>
</feature>
<dbReference type="PROSITE" id="PS00678">
    <property type="entry name" value="WD_REPEATS_1"/>
    <property type="match status" value="5"/>
</dbReference>
<dbReference type="GO" id="GO:0005634">
    <property type="term" value="C:nucleus"/>
    <property type="evidence" value="ECO:0007669"/>
    <property type="project" value="UniProtKB-SubCell"/>
</dbReference>
<feature type="compositionally biased region" description="Low complexity" evidence="10">
    <location>
        <begin position="155"/>
        <end position="191"/>
    </location>
</feature>
<dbReference type="PANTHER" id="PTHR19849:SF1">
    <property type="entry name" value="F-BOX_WD REPEAT-CONTAINING PROTEIN 7"/>
    <property type="match status" value="1"/>
</dbReference>
<evidence type="ECO:0000256" key="5">
    <source>
        <dbReference type="ARBA" id="ARBA00022737"/>
    </source>
</evidence>
<dbReference type="EMBL" id="OU896719">
    <property type="protein sequence ID" value="CAG9816394.1"/>
    <property type="molecule type" value="Genomic_DNA"/>
</dbReference>
<keyword evidence="4 9" id="KW-0853">WD repeat</keyword>
<dbReference type="Pfam" id="PF00400">
    <property type="entry name" value="WD40"/>
    <property type="match status" value="7"/>
</dbReference>
<evidence type="ECO:0000259" key="11">
    <source>
        <dbReference type="PROSITE" id="PS50181"/>
    </source>
</evidence>
<dbReference type="PRINTS" id="PR00320">
    <property type="entry name" value="GPROTEINBRPT"/>
</dbReference>
<evidence type="ECO:0000256" key="10">
    <source>
        <dbReference type="SAM" id="MobiDB-lite"/>
    </source>
</evidence>
<feature type="repeat" description="WD" evidence="9">
    <location>
        <begin position="509"/>
        <end position="548"/>
    </location>
</feature>
<evidence type="ECO:0000256" key="8">
    <source>
        <dbReference type="ARBA" id="ARBA00039915"/>
    </source>
</evidence>
<dbReference type="Gene3D" id="1.20.1280.50">
    <property type="match status" value="1"/>
</dbReference>
<dbReference type="SMART" id="SM00256">
    <property type="entry name" value="FBOX"/>
    <property type="match status" value="1"/>
</dbReference>
<dbReference type="SUPFAM" id="SSF81383">
    <property type="entry name" value="F-box domain"/>
    <property type="match status" value="1"/>
</dbReference>
<keyword evidence="5" id="KW-0677">Repeat</keyword>
<feature type="domain" description="F-box" evidence="11">
    <location>
        <begin position="251"/>
        <end position="297"/>
    </location>
</feature>
<feature type="region of interest" description="Disordered" evidence="10">
    <location>
        <begin position="147"/>
        <end position="201"/>
    </location>
</feature>
<proteinExistence type="predicted"/>
<evidence type="ECO:0000256" key="4">
    <source>
        <dbReference type="ARBA" id="ARBA00022574"/>
    </source>
</evidence>
<dbReference type="GO" id="GO:0051241">
    <property type="term" value="P:negative regulation of multicellular organismal process"/>
    <property type="evidence" value="ECO:0007669"/>
    <property type="project" value="UniProtKB-ARBA"/>
</dbReference>
<comment type="pathway">
    <text evidence="2">Protein modification; protein ubiquitination.</text>
</comment>
<dbReference type="Pfam" id="PF12937">
    <property type="entry name" value="F-box-like"/>
    <property type="match status" value="1"/>
</dbReference>
<dbReference type="PROSITE" id="PS50294">
    <property type="entry name" value="WD_REPEATS_REGION"/>
    <property type="match status" value="5"/>
</dbReference>
<dbReference type="InterPro" id="IPR036322">
    <property type="entry name" value="WD40_repeat_dom_sf"/>
</dbReference>
<keyword evidence="13" id="KW-1185">Reference proteome</keyword>
<dbReference type="SUPFAM" id="SSF50978">
    <property type="entry name" value="WD40 repeat-like"/>
    <property type="match status" value="1"/>
</dbReference>
<dbReference type="Gene3D" id="2.130.10.10">
    <property type="entry name" value="YVTN repeat-like/Quinoprotein amine dehydrogenase"/>
    <property type="match status" value="1"/>
</dbReference>
<evidence type="ECO:0000256" key="2">
    <source>
        <dbReference type="ARBA" id="ARBA00004906"/>
    </source>
</evidence>
<dbReference type="GO" id="GO:2000026">
    <property type="term" value="P:regulation of multicellular organismal development"/>
    <property type="evidence" value="ECO:0007669"/>
    <property type="project" value="UniProtKB-ARBA"/>
</dbReference>
<protein>
    <recommendedName>
        <fullName evidence="8">F-box/WD repeat-containing protein 7</fullName>
    </recommendedName>
</protein>
<dbReference type="FunFam" id="2.130.10.10:FF:000032">
    <property type="entry name" value="F-box/WD repeat-containing protein 7 isoform X1"/>
    <property type="match status" value="1"/>
</dbReference>
<dbReference type="PANTHER" id="PTHR19849">
    <property type="entry name" value="PHOSPHOLIPASE A-2-ACTIVATING PROTEIN"/>
    <property type="match status" value="1"/>
</dbReference>
<evidence type="ECO:0000313" key="13">
    <source>
        <dbReference type="Proteomes" id="UP001153737"/>
    </source>
</evidence>
<evidence type="ECO:0000256" key="1">
    <source>
        <dbReference type="ARBA" id="ARBA00004123"/>
    </source>
</evidence>
<dbReference type="GO" id="GO:0043161">
    <property type="term" value="P:proteasome-mediated ubiquitin-dependent protein catabolic process"/>
    <property type="evidence" value="ECO:0007669"/>
    <property type="project" value="TreeGrafter"/>
</dbReference>
<dbReference type="SMART" id="SM00320">
    <property type="entry name" value="WD40"/>
    <property type="match status" value="7"/>
</dbReference>
<organism evidence="12 13">
    <name type="scientific">Phaedon cochleariae</name>
    <name type="common">Mustard beetle</name>
    <dbReference type="NCBI Taxonomy" id="80249"/>
    <lineage>
        <taxon>Eukaryota</taxon>
        <taxon>Metazoa</taxon>
        <taxon>Ecdysozoa</taxon>
        <taxon>Arthropoda</taxon>
        <taxon>Hexapoda</taxon>
        <taxon>Insecta</taxon>
        <taxon>Pterygota</taxon>
        <taxon>Neoptera</taxon>
        <taxon>Endopterygota</taxon>
        <taxon>Coleoptera</taxon>
        <taxon>Polyphaga</taxon>
        <taxon>Cucujiformia</taxon>
        <taxon>Chrysomeloidea</taxon>
        <taxon>Chrysomelidae</taxon>
        <taxon>Chrysomelinae</taxon>
        <taxon>Chrysomelini</taxon>
        <taxon>Phaedon</taxon>
    </lineage>
</organism>
<dbReference type="Proteomes" id="UP001153737">
    <property type="component" value="Chromosome 13"/>
</dbReference>
<dbReference type="CDD" id="cd00200">
    <property type="entry name" value="WD40"/>
    <property type="match status" value="1"/>
</dbReference>
<evidence type="ECO:0000256" key="6">
    <source>
        <dbReference type="ARBA" id="ARBA00022786"/>
    </source>
</evidence>
<feature type="repeat" description="WD" evidence="9">
    <location>
        <begin position="389"/>
        <end position="428"/>
    </location>
</feature>
<evidence type="ECO:0000313" key="12">
    <source>
        <dbReference type="EMBL" id="CAG9816394.1"/>
    </source>
</evidence>
<feature type="compositionally biased region" description="Polar residues" evidence="10">
    <location>
        <begin position="118"/>
        <end position="127"/>
    </location>
</feature>
<comment type="subcellular location">
    <subcellularLocation>
        <location evidence="1">Nucleus</location>
    </subcellularLocation>
</comment>
<evidence type="ECO:0000256" key="9">
    <source>
        <dbReference type="PROSITE-ProRule" id="PRU00221"/>
    </source>
</evidence>
<evidence type="ECO:0000256" key="7">
    <source>
        <dbReference type="ARBA" id="ARBA00023242"/>
    </source>
</evidence>
<feature type="repeat" description="WD" evidence="9">
    <location>
        <begin position="549"/>
        <end position="588"/>
    </location>
</feature>
<accession>A0A9N9SDU8</accession>
<dbReference type="InterPro" id="IPR001680">
    <property type="entry name" value="WD40_rpt"/>
</dbReference>
<keyword evidence="3" id="KW-0597">Phosphoprotein</keyword>
<dbReference type="InterPro" id="IPR001810">
    <property type="entry name" value="F-box_dom"/>
</dbReference>
<dbReference type="InterPro" id="IPR015943">
    <property type="entry name" value="WD40/YVTN_repeat-like_dom_sf"/>
</dbReference>
<name>A0A9N9SDU8_PHACE</name>
<dbReference type="PROSITE" id="PS50181">
    <property type="entry name" value="FBOX"/>
    <property type="match status" value="1"/>
</dbReference>
<dbReference type="GO" id="GO:0043130">
    <property type="term" value="F:ubiquitin binding"/>
    <property type="evidence" value="ECO:0007669"/>
    <property type="project" value="TreeGrafter"/>
</dbReference>
<feature type="region of interest" description="Disordered" evidence="10">
    <location>
        <begin position="111"/>
        <end position="131"/>
    </location>
</feature>
<gene>
    <name evidence="12" type="ORF">PHAECO_LOCUS3515</name>
</gene>
<dbReference type="OrthoDB" id="190105at2759"/>
<reference evidence="12" key="2">
    <citation type="submission" date="2022-10" db="EMBL/GenBank/DDBJ databases">
        <authorList>
            <consortium name="ENA_rothamsted_submissions"/>
            <consortium name="culmorum"/>
            <person name="King R."/>
        </authorList>
    </citation>
    <scope>NUCLEOTIDE SEQUENCE</scope>
</reference>
<keyword evidence="6" id="KW-0833">Ubl conjugation pathway</keyword>
<evidence type="ECO:0000256" key="3">
    <source>
        <dbReference type="ARBA" id="ARBA00022553"/>
    </source>
</evidence>
<dbReference type="InterPro" id="IPR036047">
    <property type="entry name" value="F-box-like_dom_sf"/>
</dbReference>
<dbReference type="AlphaFoldDB" id="A0A9N9SDU8"/>
<reference evidence="12" key="1">
    <citation type="submission" date="2022-01" db="EMBL/GenBank/DDBJ databases">
        <authorList>
            <person name="King R."/>
        </authorList>
    </citation>
    <scope>NUCLEOTIDE SEQUENCE</scope>
</reference>
<dbReference type="InterPro" id="IPR019775">
    <property type="entry name" value="WD40_repeat_CS"/>
</dbReference>
<dbReference type="GO" id="GO:0048731">
    <property type="term" value="P:system development"/>
    <property type="evidence" value="ECO:0007669"/>
    <property type="project" value="UniProtKB-ARBA"/>
</dbReference>
<feature type="repeat" description="WD" evidence="9">
    <location>
        <begin position="469"/>
        <end position="508"/>
    </location>
</feature>
<dbReference type="InterPro" id="IPR020472">
    <property type="entry name" value="WD40_PAC1"/>
</dbReference>